<keyword evidence="1" id="KW-0805">Transcription regulation</keyword>
<feature type="domain" description="HTH arsR-type" evidence="4">
    <location>
        <begin position="2"/>
        <end position="96"/>
    </location>
</feature>
<dbReference type="PRINTS" id="PR00778">
    <property type="entry name" value="HTHARSR"/>
</dbReference>
<dbReference type="PROSITE" id="PS50987">
    <property type="entry name" value="HTH_ARSR_2"/>
    <property type="match status" value="1"/>
</dbReference>
<dbReference type="GO" id="GO:0003700">
    <property type="term" value="F:DNA-binding transcription factor activity"/>
    <property type="evidence" value="ECO:0007669"/>
    <property type="project" value="InterPro"/>
</dbReference>
<dbReference type="Pfam" id="PF01022">
    <property type="entry name" value="HTH_5"/>
    <property type="match status" value="1"/>
</dbReference>
<dbReference type="PANTHER" id="PTHR33154:SF18">
    <property type="entry name" value="ARSENICAL RESISTANCE OPERON REPRESSOR"/>
    <property type="match status" value="1"/>
</dbReference>
<reference evidence="5 6" key="1">
    <citation type="submission" date="2018-06" db="EMBL/GenBank/DDBJ databases">
        <title>Extensive metabolic versatility and redundancy in microbially diverse, dynamic hydrothermal sediments.</title>
        <authorList>
            <person name="Dombrowski N."/>
            <person name="Teske A."/>
            <person name="Baker B.J."/>
        </authorList>
    </citation>
    <scope>NUCLEOTIDE SEQUENCE [LARGE SCALE GENOMIC DNA]</scope>
    <source>
        <strain evidence="5">B7_G13</strain>
    </source>
</reference>
<keyword evidence="2" id="KW-0238">DNA-binding</keyword>
<evidence type="ECO:0000313" key="5">
    <source>
        <dbReference type="EMBL" id="RLE07658.1"/>
    </source>
</evidence>
<accession>A0A662D4W1</accession>
<dbReference type="EMBL" id="QMPY01000077">
    <property type="protein sequence ID" value="RLE07658.1"/>
    <property type="molecule type" value="Genomic_DNA"/>
</dbReference>
<dbReference type="Proteomes" id="UP000277457">
    <property type="component" value="Unassembled WGS sequence"/>
</dbReference>
<evidence type="ECO:0000313" key="6">
    <source>
        <dbReference type="Proteomes" id="UP000277457"/>
    </source>
</evidence>
<dbReference type="SMART" id="SM00418">
    <property type="entry name" value="HTH_ARSR"/>
    <property type="match status" value="1"/>
</dbReference>
<dbReference type="NCBIfam" id="NF033788">
    <property type="entry name" value="HTH_metalloreg"/>
    <property type="match status" value="1"/>
</dbReference>
<dbReference type="InterPro" id="IPR036388">
    <property type="entry name" value="WH-like_DNA-bd_sf"/>
</dbReference>
<dbReference type="Gene3D" id="1.10.10.10">
    <property type="entry name" value="Winged helix-like DNA-binding domain superfamily/Winged helix DNA-binding domain"/>
    <property type="match status" value="1"/>
</dbReference>
<sequence length="104" mass="12027">MMDSRICEAQAEYFKALSHPVRVKIVQCLKEGERCVCEIVPYLREEQSNVSRHLAALKRVGILSSEKRGVSVYYRVQDENVYRILTLALESLKRTTREKAAVLR</sequence>
<dbReference type="PANTHER" id="PTHR33154">
    <property type="entry name" value="TRANSCRIPTIONAL REGULATOR, ARSR FAMILY"/>
    <property type="match status" value="1"/>
</dbReference>
<dbReference type="InterPro" id="IPR011991">
    <property type="entry name" value="ArsR-like_HTH"/>
</dbReference>
<dbReference type="InterPro" id="IPR001845">
    <property type="entry name" value="HTH_ArsR_DNA-bd_dom"/>
</dbReference>
<dbReference type="SUPFAM" id="SSF46785">
    <property type="entry name" value="Winged helix' DNA-binding domain"/>
    <property type="match status" value="1"/>
</dbReference>
<evidence type="ECO:0000259" key="4">
    <source>
        <dbReference type="PROSITE" id="PS50987"/>
    </source>
</evidence>
<dbReference type="CDD" id="cd00090">
    <property type="entry name" value="HTH_ARSR"/>
    <property type="match status" value="1"/>
</dbReference>
<name>A0A662D4W1_UNCAE</name>
<dbReference type="GO" id="GO:0003677">
    <property type="term" value="F:DNA binding"/>
    <property type="evidence" value="ECO:0007669"/>
    <property type="project" value="UniProtKB-KW"/>
</dbReference>
<organism evidence="5 6">
    <name type="scientific">Aerophobetes bacterium</name>
    <dbReference type="NCBI Taxonomy" id="2030807"/>
    <lineage>
        <taxon>Bacteria</taxon>
        <taxon>Candidatus Aerophobota</taxon>
    </lineage>
</organism>
<gene>
    <name evidence="5" type="ORF">DRZ78_02585</name>
</gene>
<proteinExistence type="predicted"/>
<dbReference type="InterPro" id="IPR036390">
    <property type="entry name" value="WH_DNA-bd_sf"/>
</dbReference>
<dbReference type="AlphaFoldDB" id="A0A662D4W1"/>
<evidence type="ECO:0000256" key="3">
    <source>
        <dbReference type="ARBA" id="ARBA00023163"/>
    </source>
</evidence>
<comment type="caution">
    <text evidence="5">The sequence shown here is derived from an EMBL/GenBank/DDBJ whole genome shotgun (WGS) entry which is preliminary data.</text>
</comment>
<evidence type="ECO:0000256" key="2">
    <source>
        <dbReference type="ARBA" id="ARBA00023125"/>
    </source>
</evidence>
<protein>
    <submittedName>
        <fullName evidence="5">ArsR family transcriptional regulator</fullName>
    </submittedName>
</protein>
<keyword evidence="3" id="KW-0804">Transcription</keyword>
<dbReference type="InterPro" id="IPR051081">
    <property type="entry name" value="HTH_MetalResp_TranReg"/>
</dbReference>
<evidence type="ECO:0000256" key="1">
    <source>
        <dbReference type="ARBA" id="ARBA00023015"/>
    </source>
</evidence>